<dbReference type="PROSITE" id="PS50893">
    <property type="entry name" value="ABC_TRANSPORTER_2"/>
    <property type="match status" value="1"/>
</dbReference>
<dbReference type="AlphaFoldDB" id="A0A1M6KWI1"/>
<keyword evidence="4" id="KW-1278">Translocase</keyword>
<dbReference type="InterPro" id="IPR003593">
    <property type="entry name" value="AAA+_ATPase"/>
</dbReference>
<dbReference type="NCBIfam" id="NF010068">
    <property type="entry name" value="PRK13548.1"/>
    <property type="match status" value="1"/>
</dbReference>
<dbReference type="SMART" id="SM00382">
    <property type="entry name" value="AAA"/>
    <property type="match status" value="1"/>
</dbReference>
<feature type="domain" description="ABC transporter" evidence="5">
    <location>
        <begin position="4"/>
        <end position="237"/>
    </location>
</feature>
<name>A0A1M6KWI1_9ACTN</name>
<protein>
    <submittedName>
        <fullName evidence="6">Iron complex transport system ATP-binding protein</fullName>
    </submittedName>
</protein>
<evidence type="ECO:0000256" key="3">
    <source>
        <dbReference type="ARBA" id="ARBA00022840"/>
    </source>
</evidence>
<reference evidence="6 7" key="1">
    <citation type="submission" date="2016-11" db="EMBL/GenBank/DDBJ databases">
        <authorList>
            <person name="Jaros S."/>
            <person name="Januszkiewicz K."/>
            <person name="Wedrychowicz H."/>
        </authorList>
    </citation>
    <scope>NUCLEOTIDE SEQUENCE [LARGE SCALE GENOMIC DNA]</scope>
    <source>
        <strain evidence="6 7">DSM 12906</strain>
    </source>
</reference>
<dbReference type="OrthoDB" id="5296765at2"/>
<evidence type="ECO:0000313" key="6">
    <source>
        <dbReference type="EMBL" id="SHJ63293.1"/>
    </source>
</evidence>
<dbReference type="Gene3D" id="3.40.50.300">
    <property type="entry name" value="P-loop containing nucleotide triphosphate hydrolases"/>
    <property type="match status" value="1"/>
</dbReference>
<dbReference type="PANTHER" id="PTHR42794">
    <property type="entry name" value="HEMIN IMPORT ATP-BINDING PROTEIN HMUV"/>
    <property type="match status" value="1"/>
</dbReference>
<dbReference type="PANTHER" id="PTHR42794:SF1">
    <property type="entry name" value="HEMIN IMPORT ATP-BINDING PROTEIN HMUV"/>
    <property type="match status" value="1"/>
</dbReference>
<gene>
    <name evidence="6" type="ORF">SAMN02745244_02928</name>
</gene>
<organism evidence="6 7">
    <name type="scientific">Tessaracoccus bendigoensis DSM 12906</name>
    <dbReference type="NCBI Taxonomy" id="1123357"/>
    <lineage>
        <taxon>Bacteria</taxon>
        <taxon>Bacillati</taxon>
        <taxon>Actinomycetota</taxon>
        <taxon>Actinomycetes</taxon>
        <taxon>Propionibacteriales</taxon>
        <taxon>Propionibacteriaceae</taxon>
        <taxon>Tessaracoccus</taxon>
    </lineage>
</organism>
<keyword evidence="2" id="KW-0547">Nucleotide-binding</keyword>
<dbReference type="Pfam" id="PF00005">
    <property type="entry name" value="ABC_tran"/>
    <property type="match status" value="1"/>
</dbReference>
<evidence type="ECO:0000259" key="5">
    <source>
        <dbReference type="PROSITE" id="PS50893"/>
    </source>
</evidence>
<evidence type="ECO:0000256" key="1">
    <source>
        <dbReference type="ARBA" id="ARBA00022448"/>
    </source>
</evidence>
<evidence type="ECO:0000256" key="4">
    <source>
        <dbReference type="ARBA" id="ARBA00022967"/>
    </source>
</evidence>
<keyword evidence="3 6" id="KW-0067">ATP-binding</keyword>
<evidence type="ECO:0000256" key="2">
    <source>
        <dbReference type="ARBA" id="ARBA00022741"/>
    </source>
</evidence>
<accession>A0A1M6KWI1</accession>
<keyword evidence="7" id="KW-1185">Reference proteome</keyword>
<dbReference type="InterPro" id="IPR017871">
    <property type="entry name" value="ABC_transporter-like_CS"/>
</dbReference>
<keyword evidence="1" id="KW-0813">Transport</keyword>
<dbReference type="EMBL" id="FQZG01000064">
    <property type="protein sequence ID" value="SHJ63293.1"/>
    <property type="molecule type" value="Genomic_DNA"/>
</dbReference>
<dbReference type="InterPro" id="IPR003439">
    <property type="entry name" value="ABC_transporter-like_ATP-bd"/>
</dbReference>
<dbReference type="Proteomes" id="UP000184512">
    <property type="component" value="Unassembled WGS sequence"/>
</dbReference>
<evidence type="ECO:0000313" key="7">
    <source>
        <dbReference type="Proteomes" id="UP000184512"/>
    </source>
</evidence>
<dbReference type="PROSITE" id="PS00211">
    <property type="entry name" value="ABC_TRANSPORTER_1"/>
    <property type="match status" value="1"/>
</dbReference>
<dbReference type="CDD" id="cd03214">
    <property type="entry name" value="ABC_Iron-Siderophores_B12_Hemin"/>
    <property type="match status" value="1"/>
</dbReference>
<sequence>MSAVSATGVDVTLGGASILSSVDLSVEPGELVALVGPNGAGKSTLLGALTGDIPVAAGTVELFDRPLAQWVGLEAARVRAVQTQRATVAFAFTGEQVVRMGRAPWHGTAEAIRDDDVVAAAMRLTETPGFALRRVTTLSGGESSRIAFSRALAQETAVLLLDEPTAALDLRHQEMELSQMRHRADQGVAVVVVLHDLSLAGAYADRLVLLDGGRVVADAPPRDVLRPELLERVYRQKVSVIPDPVTGDPVVLPVRGDAQRRVVA</sequence>
<dbReference type="RefSeq" id="WP_073189622.1">
    <property type="nucleotide sequence ID" value="NZ_FQZG01000064.1"/>
</dbReference>
<dbReference type="GO" id="GO:0016887">
    <property type="term" value="F:ATP hydrolysis activity"/>
    <property type="evidence" value="ECO:0007669"/>
    <property type="project" value="InterPro"/>
</dbReference>
<dbReference type="STRING" id="1123357.SAMN02745244_02928"/>
<dbReference type="InterPro" id="IPR027417">
    <property type="entry name" value="P-loop_NTPase"/>
</dbReference>
<dbReference type="SUPFAM" id="SSF52540">
    <property type="entry name" value="P-loop containing nucleoside triphosphate hydrolases"/>
    <property type="match status" value="1"/>
</dbReference>
<proteinExistence type="predicted"/>
<dbReference type="GO" id="GO:0005524">
    <property type="term" value="F:ATP binding"/>
    <property type="evidence" value="ECO:0007669"/>
    <property type="project" value="UniProtKB-KW"/>
</dbReference>